<feature type="domain" description="DUF4159" evidence="1">
    <location>
        <begin position="198"/>
        <end position="402"/>
    </location>
</feature>
<protein>
    <recommendedName>
        <fullName evidence="1">DUF4159 domain-containing protein</fullName>
    </recommendedName>
</protein>
<sequence length="416" mass="46073">ALVLNLVFAVALLVILWRGTQGRRGQLFGAITVALCLEAVAWGFAYYAQLGVEEREEKFIRFQAPPPILEKNFDLAKKPEISEVQMEMLASMGPPDLPDDISAIADVSAIGSDLLGAVLPGSQVLGTFSGAKADELAFDDVEMIELTETAAPVQEAMSLRQELLNVQDLDFGRYQAILIQDPENKRNIRGFFNMSIIDYDLADKNNDRFPTATEELMRYMRDNTQINARIEGTTLRLSDANIFKQPLLYMTGNNAVFQFSDTEKENLGEYLREGGFLFSEEIRKADSEGSLEGSNAGTEGTIYDRQFKALLKDQLVLGGDGARWQRVPKDHPLYFSFFDFADGPPMGGAPGGNVFDLEMLELRGRIAVVFSDLNISYYWGDPKADARERGLQFGVNVIVFALTQPGGIANVSQFAQ</sequence>
<dbReference type="Pfam" id="PF13709">
    <property type="entry name" value="DUF4159"/>
    <property type="match status" value="1"/>
</dbReference>
<evidence type="ECO:0000259" key="1">
    <source>
        <dbReference type="Pfam" id="PF13709"/>
    </source>
</evidence>
<gene>
    <name evidence="2" type="ORF">METZ01_LOCUS241374</name>
</gene>
<accession>A0A382HMJ2</accession>
<evidence type="ECO:0000313" key="2">
    <source>
        <dbReference type="EMBL" id="SVB88520.1"/>
    </source>
</evidence>
<proteinExistence type="predicted"/>
<name>A0A382HMJ2_9ZZZZ</name>
<feature type="non-terminal residue" evidence="2">
    <location>
        <position position="1"/>
    </location>
</feature>
<dbReference type="InterPro" id="IPR025297">
    <property type="entry name" value="DUF4159"/>
</dbReference>
<dbReference type="EMBL" id="UINC01062170">
    <property type="protein sequence ID" value="SVB88520.1"/>
    <property type="molecule type" value="Genomic_DNA"/>
</dbReference>
<dbReference type="AlphaFoldDB" id="A0A382HMJ2"/>
<dbReference type="Gene3D" id="3.40.50.12140">
    <property type="entry name" value="Domain of unknown function DUF4159"/>
    <property type="match status" value="1"/>
</dbReference>
<reference evidence="2" key="1">
    <citation type="submission" date="2018-05" db="EMBL/GenBank/DDBJ databases">
        <authorList>
            <person name="Lanie J.A."/>
            <person name="Ng W.-L."/>
            <person name="Kazmierczak K.M."/>
            <person name="Andrzejewski T.M."/>
            <person name="Davidsen T.M."/>
            <person name="Wayne K.J."/>
            <person name="Tettelin H."/>
            <person name="Glass J.I."/>
            <person name="Rusch D."/>
            <person name="Podicherti R."/>
            <person name="Tsui H.-C.T."/>
            <person name="Winkler M.E."/>
        </authorList>
    </citation>
    <scope>NUCLEOTIDE SEQUENCE</scope>
</reference>
<organism evidence="2">
    <name type="scientific">marine metagenome</name>
    <dbReference type="NCBI Taxonomy" id="408172"/>
    <lineage>
        <taxon>unclassified sequences</taxon>
        <taxon>metagenomes</taxon>
        <taxon>ecological metagenomes</taxon>
    </lineage>
</organism>